<reference evidence="2 3" key="1">
    <citation type="submission" date="2019-09" db="EMBL/GenBank/DDBJ databases">
        <title>YIM 48816 draft genome.</title>
        <authorList>
            <person name="Jiang L."/>
        </authorList>
    </citation>
    <scope>NUCLEOTIDE SEQUENCE [LARGE SCALE GENOMIC DNA]</scope>
    <source>
        <strain evidence="2 3">YIM 48816</strain>
    </source>
</reference>
<evidence type="ECO:0000256" key="1">
    <source>
        <dbReference type="SAM" id="SignalP"/>
    </source>
</evidence>
<dbReference type="EMBL" id="VZZK01000001">
    <property type="protein sequence ID" value="KAB1081885.1"/>
    <property type="molecule type" value="Genomic_DNA"/>
</dbReference>
<keyword evidence="1" id="KW-0732">Signal</keyword>
<protein>
    <recommendedName>
        <fullName evidence="4">Phosphate starvation-inducible protein PsiF</fullName>
    </recommendedName>
</protein>
<comment type="caution">
    <text evidence="2">The sequence shown here is derived from an EMBL/GenBank/DDBJ whole genome shotgun (WGS) entry which is preliminary data.</text>
</comment>
<evidence type="ECO:0000313" key="2">
    <source>
        <dbReference type="EMBL" id="KAB1081885.1"/>
    </source>
</evidence>
<feature type="chain" id="PRO_5026727139" description="Phosphate starvation-inducible protein PsiF" evidence="1">
    <location>
        <begin position="24"/>
        <end position="65"/>
    </location>
</feature>
<proteinExistence type="predicted"/>
<dbReference type="Proteomes" id="UP000474159">
    <property type="component" value="Unassembled WGS sequence"/>
</dbReference>
<organism evidence="2 3">
    <name type="scientific">Methylobacterium soli</name>
    <dbReference type="NCBI Taxonomy" id="553447"/>
    <lineage>
        <taxon>Bacteria</taxon>
        <taxon>Pseudomonadati</taxon>
        <taxon>Pseudomonadota</taxon>
        <taxon>Alphaproteobacteria</taxon>
        <taxon>Hyphomicrobiales</taxon>
        <taxon>Methylobacteriaceae</taxon>
        <taxon>Methylobacterium</taxon>
    </lineage>
</organism>
<sequence length="65" mass="7073">MKALIGALAILVALGFAAAPAQAAKPMRGEHAAKRAECLQQAKLQRFGRQFAARNRFMRTCMARS</sequence>
<gene>
    <name evidence="2" type="ORF">F6X53_01975</name>
</gene>
<dbReference type="AlphaFoldDB" id="A0A6L3T6Y0"/>
<name>A0A6L3T6Y0_9HYPH</name>
<dbReference type="RefSeq" id="WP_150996637.1">
    <property type="nucleotide sequence ID" value="NZ_BPQY01000163.1"/>
</dbReference>
<evidence type="ECO:0008006" key="4">
    <source>
        <dbReference type="Google" id="ProtNLM"/>
    </source>
</evidence>
<evidence type="ECO:0000313" key="3">
    <source>
        <dbReference type="Proteomes" id="UP000474159"/>
    </source>
</evidence>
<keyword evidence="3" id="KW-1185">Reference proteome</keyword>
<feature type="signal peptide" evidence="1">
    <location>
        <begin position="1"/>
        <end position="23"/>
    </location>
</feature>
<accession>A0A6L3T6Y0</accession>